<dbReference type="Proteomes" id="UP000295110">
    <property type="component" value="Unassembled WGS sequence"/>
</dbReference>
<sequence length="130" mass="13362">MTAIVSPTPLGAELEAPLLAVEAALKQLGDALARRDAAAIEQHAAELHQHLARAVQSFSEAARSGSVPAALRNRLVRAGGLLAAQRETLARGNASLDRALDVLIPSEPTGLYGAGGKAERRSFGGGSFTA</sequence>
<dbReference type="AlphaFoldDB" id="A0A4R3V8Y4"/>
<name>A0A4R3V8Y4_ROSSA</name>
<evidence type="ECO:0000313" key="2">
    <source>
        <dbReference type="Proteomes" id="UP000295110"/>
    </source>
</evidence>
<dbReference type="RefSeq" id="WP_132571234.1">
    <property type="nucleotide sequence ID" value="NZ_CBCSGL010000039.1"/>
</dbReference>
<keyword evidence="2" id="KW-1185">Reference proteome</keyword>
<comment type="caution">
    <text evidence="1">The sequence shown here is derived from an EMBL/GenBank/DDBJ whole genome shotgun (WGS) entry which is preliminary data.</text>
</comment>
<proteinExistence type="predicted"/>
<reference evidence="1 2" key="1">
    <citation type="submission" date="2019-03" db="EMBL/GenBank/DDBJ databases">
        <title>Genomic Encyclopedia of Type Strains, Phase IV (KMG-IV): sequencing the most valuable type-strain genomes for metagenomic binning, comparative biology and taxonomic classification.</title>
        <authorList>
            <person name="Goeker M."/>
        </authorList>
    </citation>
    <scope>NUCLEOTIDE SEQUENCE [LARGE SCALE GENOMIC DNA]</scope>
    <source>
        <strain evidence="1 2">DSM 654</strain>
    </source>
</reference>
<evidence type="ECO:0000313" key="1">
    <source>
        <dbReference type="EMBL" id="TCU98904.1"/>
    </source>
</evidence>
<dbReference type="OrthoDB" id="9154419at2"/>
<organism evidence="1 2">
    <name type="scientific">Roseateles saccharophilus</name>
    <name type="common">Pseudomonas saccharophila</name>
    <dbReference type="NCBI Taxonomy" id="304"/>
    <lineage>
        <taxon>Bacteria</taxon>
        <taxon>Pseudomonadati</taxon>
        <taxon>Pseudomonadota</taxon>
        <taxon>Betaproteobacteria</taxon>
        <taxon>Burkholderiales</taxon>
        <taxon>Sphaerotilaceae</taxon>
        <taxon>Roseateles</taxon>
    </lineage>
</organism>
<protein>
    <submittedName>
        <fullName evidence="1">Uncharacterized protein</fullName>
    </submittedName>
</protein>
<dbReference type="EMBL" id="SMBU01000009">
    <property type="protein sequence ID" value="TCU98904.1"/>
    <property type="molecule type" value="Genomic_DNA"/>
</dbReference>
<gene>
    <name evidence="1" type="ORF">EV671_1009180</name>
</gene>
<accession>A0A4R3V8Y4</accession>